<feature type="transmembrane region" description="Helical" evidence="1">
    <location>
        <begin position="48"/>
        <end position="69"/>
    </location>
</feature>
<keyword evidence="1" id="KW-0472">Membrane</keyword>
<keyword evidence="1" id="KW-0812">Transmembrane</keyword>
<accession>A0A2R8A8J6</accession>
<keyword evidence="1" id="KW-1133">Transmembrane helix</keyword>
<sequence>MRADPTETLVVRAGMRKSILYACAFAFFGFALIYMPCTIKCNTDFDHYLQNSLGLLVSVLSVAFCFLAIRTRRNRIVLSKSGLMFDRLLGGEVPWCDVKKIGYWTPYRRGWKSTEGIFLWIRGASATSVPLKSRPAGETLPNGDRVIWVHHLEIGMKFDRFVEILEDYAMAHQPSALDQGVPFSATSLKDAIFTQDE</sequence>
<protein>
    <submittedName>
        <fullName evidence="2">Uncharacterized protein</fullName>
    </submittedName>
</protein>
<dbReference type="AlphaFoldDB" id="A0A2R8A8J6"/>
<organism evidence="2 3">
    <name type="scientific">Pontivivens insulae</name>
    <dbReference type="NCBI Taxonomy" id="1639689"/>
    <lineage>
        <taxon>Bacteria</taxon>
        <taxon>Pseudomonadati</taxon>
        <taxon>Pseudomonadota</taxon>
        <taxon>Alphaproteobacteria</taxon>
        <taxon>Rhodobacterales</taxon>
        <taxon>Paracoccaceae</taxon>
        <taxon>Pontivivens</taxon>
    </lineage>
</organism>
<evidence type="ECO:0000313" key="3">
    <source>
        <dbReference type="Proteomes" id="UP000244932"/>
    </source>
</evidence>
<name>A0A2R8A8J6_9RHOB</name>
<feature type="transmembrane region" description="Helical" evidence="1">
    <location>
        <begin position="19"/>
        <end position="36"/>
    </location>
</feature>
<gene>
    <name evidence="2" type="ORF">POI8812_00858</name>
</gene>
<dbReference type="EMBL" id="OMKW01000001">
    <property type="protein sequence ID" value="SPF28557.1"/>
    <property type="molecule type" value="Genomic_DNA"/>
</dbReference>
<evidence type="ECO:0000256" key="1">
    <source>
        <dbReference type="SAM" id="Phobius"/>
    </source>
</evidence>
<keyword evidence="3" id="KW-1185">Reference proteome</keyword>
<proteinExistence type="predicted"/>
<reference evidence="2 3" key="1">
    <citation type="submission" date="2018-03" db="EMBL/GenBank/DDBJ databases">
        <authorList>
            <person name="Keele B.F."/>
        </authorList>
    </citation>
    <scope>NUCLEOTIDE SEQUENCE [LARGE SCALE GENOMIC DNA]</scope>
    <source>
        <strain evidence="2 3">CeCT 8812</strain>
    </source>
</reference>
<dbReference type="Proteomes" id="UP000244932">
    <property type="component" value="Unassembled WGS sequence"/>
</dbReference>
<evidence type="ECO:0000313" key="2">
    <source>
        <dbReference type="EMBL" id="SPF28557.1"/>
    </source>
</evidence>